<name>A0AAP0CMB0_9ASTR</name>
<dbReference type="Proteomes" id="UP001408789">
    <property type="component" value="Unassembled WGS sequence"/>
</dbReference>
<evidence type="ECO:0000313" key="4">
    <source>
        <dbReference type="EMBL" id="KAK9056452.1"/>
    </source>
</evidence>
<evidence type="ECO:0000256" key="1">
    <source>
        <dbReference type="ARBA" id="ARBA00008690"/>
    </source>
</evidence>
<gene>
    <name evidence="4" type="ORF">SSX86_023813</name>
</gene>
<dbReference type="InterPro" id="IPR046431">
    <property type="entry name" value="FAF_dom"/>
</dbReference>
<protein>
    <recommendedName>
        <fullName evidence="3">FAF domain-containing protein</fullName>
    </recommendedName>
</protein>
<dbReference type="AlphaFoldDB" id="A0AAP0CMB0"/>
<sequence length="121" mass="13664">MHTSDYLDDLIGMESCVDLDPENYSALCSARGGALDRKPRKLNKRRSSRNVKELPPPLPIQTSTEMKRYHTEDGRLIIVEEEIESPKYRITSHRSNGRLTLRLAAPESSRVPATRPCLVGC</sequence>
<dbReference type="PANTHER" id="PTHR33155">
    <property type="entry name" value="FANTASTIC FOUR-LIKE PROTEIN (DUF3049)"/>
    <property type="match status" value="1"/>
</dbReference>
<feature type="compositionally biased region" description="Basic residues" evidence="2">
    <location>
        <begin position="38"/>
        <end position="49"/>
    </location>
</feature>
<keyword evidence="5" id="KW-1185">Reference proteome</keyword>
<reference evidence="4 5" key="1">
    <citation type="submission" date="2024-04" db="EMBL/GenBank/DDBJ databases">
        <title>The reference genome of an endangered Asteraceae, Deinandra increscens subsp. villosa, native to the Central Coast of California.</title>
        <authorList>
            <person name="Guilliams M."/>
            <person name="Hasenstab-Lehman K."/>
            <person name="Meyer R."/>
            <person name="Mcevoy S."/>
        </authorList>
    </citation>
    <scope>NUCLEOTIDE SEQUENCE [LARGE SCALE GENOMIC DNA]</scope>
    <source>
        <tissue evidence="4">Leaf</tissue>
    </source>
</reference>
<comment type="similarity">
    <text evidence="1">Belongs to the fantastic four family.</text>
</comment>
<organism evidence="4 5">
    <name type="scientific">Deinandra increscens subsp. villosa</name>
    <dbReference type="NCBI Taxonomy" id="3103831"/>
    <lineage>
        <taxon>Eukaryota</taxon>
        <taxon>Viridiplantae</taxon>
        <taxon>Streptophyta</taxon>
        <taxon>Embryophyta</taxon>
        <taxon>Tracheophyta</taxon>
        <taxon>Spermatophyta</taxon>
        <taxon>Magnoliopsida</taxon>
        <taxon>eudicotyledons</taxon>
        <taxon>Gunneridae</taxon>
        <taxon>Pentapetalae</taxon>
        <taxon>asterids</taxon>
        <taxon>campanulids</taxon>
        <taxon>Asterales</taxon>
        <taxon>Asteraceae</taxon>
        <taxon>Asteroideae</taxon>
        <taxon>Heliantheae alliance</taxon>
        <taxon>Madieae</taxon>
        <taxon>Madiinae</taxon>
        <taxon>Deinandra</taxon>
    </lineage>
</organism>
<evidence type="ECO:0000256" key="2">
    <source>
        <dbReference type="SAM" id="MobiDB-lite"/>
    </source>
</evidence>
<dbReference type="PANTHER" id="PTHR33155:SF17">
    <property type="entry name" value="F2E2.18-RELATED"/>
    <property type="match status" value="1"/>
</dbReference>
<comment type="caution">
    <text evidence="4">The sequence shown here is derived from an EMBL/GenBank/DDBJ whole genome shotgun (WGS) entry which is preliminary data.</text>
</comment>
<dbReference type="InterPro" id="IPR021410">
    <property type="entry name" value="FAF"/>
</dbReference>
<feature type="region of interest" description="Disordered" evidence="2">
    <location>
        <begin position="35"/>
        <end position="61"/>
    </location>
</feature>
<dbReference type="Pfam" id="PF11250">
    <property type="entry name" value="FAF"/>
    <property type="match status" value="1"/>
</dbReference>
<accession>A0AAP0CMB0</accession>
<proteinExistence type="inferred from homology"/>
<dbReference type="EMBL" id="JBCNJP010000024">
    <property type="protein sequence ID" value="KAK9056452.1"/>
    <property type="molecule type" value="Genomic_DNA"/>
</dbReference>
<evidence type="ECO:0000313" key="5">
    <source>
        <dbReference type="Proteomes" id="UP001408789"/>
    </source>
</evidence>
<feature type="domain" description="FAF" evidence="3">
    <location>
        <begin position="53"/>
        <end position="103"/>
    </location>
</feature>
<evidence type="ECO:0000259" key="3">
    <source>
        <dbReference type="Pfam" id="PF11250"/>
    </source>
</evidence>